<dbReference type="PROSITE" id="PS50089">
    <property type="entry name" value="ZF_RING_2"/>
    <property type="match status" value="1"/>
</dbReference>
<evidence type="ECO:0000313" key="5">
    <source>
        <dbReference type="EMBL" id="KAJ5363919.1"/>
    </source>
</evidence>
<keyword evidence="3" id="KW-0812">Transmembrane</keyword>
<dbReference type="CDD" id="cd16454">
    <property type="entry name" value="RING-H2_PA-TM-RING"/>
    <property type="match status" value="1"/>
</dbReference>
<dbReference type="PANTHER" id="PTHR22765:SF416">
    <property type="entry name" value="E3 UBIQUITIN-PROTEIN LIGASE GODZILLA"/>
    <property type="match status" value="1"/>
</dbReference>
<evidence type="ECO:0000256" key="1">
    <source>
        <dbReference type="PROSITE-ProRule" id="PRU00175"/>
    </source>
</evidence>
<keyword evidence="1" id="KW-0862">Zinc</keyword>
<dbReference type="InterPro" id="IPR001841">
    <property type="entry name" value="Znf_RING"/>
</dbReference>
<comment type="caution">
    <text evidence="5">The sequence shown here is derived from an EMBL/GenBank/DDBJ whole genome shotgun (WGS) entry which is preliminary data.</text>
</comment>
<dbReference type="GeneID" id="81441725"/>
<gene>
    <name evidence="5" type="ORF">N7496_009632</name>
</gene>
<keyword evidence="1" id="KW-0863">Zinc-finger</keyword>
<dbReference type="GO" id="GO:0061630">
    <property type="term" value="F:ubiquitin protein ligase activity"/>
    <property type="evidence" value="ECO:0007669"/>
    <property type="project" value="TreeGrafter"/>
</dbReference>
<dbReference type="SUPFAM" id="SSF57850">
    <property type="entry name" value="RING/U-box"/>
    <property type="match status" value="1"/>
</dbReference>
<dbReference type="EMBL" id="JAPZBS010000008">
    <property type="protein sequence ID" value="KAJ5363919.1"/>
    <property type="molecule type" value="Genomic_DNA"/>
</dbReference>
<dbReference type="SMART" id="SM00184">
    <property type="entry name" value="RING"/>
    <property type="match status" value="1"/>
</dbReference>
<dbReference type="AlphaFoldDB" id="A0A9W9RRX3"/>
<dbReference type="GO" id="GO:0006511">
    <property type="term" value="P:ubiquitin-dependent protein catabolic process"/>
    <property type="evidence" value="ECO:0007669"/>
    <property type="project" value="TreeGrafter"/>
</dbReference>
<feature type="transmembrane region" description="Helical" evidence="3">
    <location>
        <begin position="205"/>
        <end position="230"/>
    </location>
</feature>
<evidence type="ECO:0000256" key="2">
    <source>
        <dbReference type="SAM" id="MobiDB-lite"/>
    </source>
</evidence>
<keyword evidence="6" id="KW-1185">Reference proteome</keyword>
<dbReference type="PANTHER" id="PTHR22765">
    <property type="entry name" value="RING FINGER AND PROTEASE ASSOCIATED DOMAIN-CONTAINING"/>
    <property type="match status" value="1"/>
</dbReference>
<dbReference type="GO" id="GO:0005737">
    <property type="term" value="C:cytoplasm"/>
    <property type="evidence" value="ECO:0007669"/>
    <property type="project" value="TreeGrafter"/>
</dbReference>
<reference evidence="5" key="1">
    <citation type="submission" date="2022-11" db="EMBL/GenBank/DDBJ databases">
        <authorList>
            <person name="Petersen C."/>
        </authorList>
    </citation>
    <scope>NUCLEOTIDE SEQUENCE</scope>
    <source>
        <strain evidence="5">IBT 29864</strain>
    </source>
</reference>
<dbReference type="InterPro" id="IPR051826">
    <property type="entry name" value="E3_ubiquitin-ligase_domain"/>
</dbReference>
<evidence type="ECO:0000259" key="4">
    <source>
        <dbReference type="PROSITE" id="PS50089"/>
    </source>
</evidence>
<dbReference type="Proteomes" id="UP001147782">
    <property type="component" value="Unassembled WGS sequence"/>
</dbReference>
<dbReference type="RefSeq" id="XP_056551546.1">
    <property type="nucleotide sequence ID" value="XM_056702546.1"/>
</dbReference>
<keyword evidence="3" id="KW-0472">Membrane</keyword>
<evidence type="ECO:0000256" key="3">
    <source>
        <dbReference type="SAM" id="Phobius"/>
    </source>
</evidence>
<protein>
    <recommendedName>
        <fullName evidence="4">RING-type domain-containing protein</fullName>
    </recommendedName>
</protein>
<evidence type="ECO:0000313" key="6">
    <source>
        <dbReference type="Proteomes" id="UP001147782"/>
    </source>
</evidence>
<accession>A0A9W9RRX3</accession>
<dbReference type="GO" id="GO:0008270">
    <property type="term" value="F:zinc ion binding"/>
    <property type="evidence" value="ECO:0007669"/>
    <property type="project" value="UniProtKB-KW"/>
</dbReference>
<dbReference type="Pfam" id="PF13639">
    <property type="entry name" value="zf-RING_2"/>
    <property type="match status" value="1"/>
</dbReference>
<dbReference type="InterPro" id="IPR013083">
    <property type="entry name" value="Znf_RING/FYVE/PHD"/>
</dbReference>
<name>A0A9W9RRX3_9EURO</name>
<organism evidence="5 6">
    <name type="scientific">Penicillium cataractarum</name>
    <dbReference type="NCBI Taxonomy" id="2100454"/>
    <lineage>
        <taxon>Eukaryota</taxon>
        <taxon>Fungi</taxon>
        <taxon>Dikarya</taxon>
        <taxon>Ascomycota</taxon>
        <taxon>Pezizomycotina</taxon>
        <taxon>Eurotiomycetes</taxon>
        <taxon>Eurotiomycetidae</taxon>
        <taxon>Eurotiales</taxon>
        <taxon>Aspergillaceae</taxon>
        <taxon>Penicillium</taxon>
    </lineage>
</organism>
<sequence>MSVTSATVQTLSANGVPDSHQVSGLLFVPTLAEDDPCSEIASIYVPKNVTRYEDVLAFGYPAIGIAPWISVECTNSYLVASREAKAEAMIFYQPSTNETGIPPPASDICWNLNDNDRWKQDNPYPVYAIPGPAATTLMRELAWFSDGKTNRSHDDSYPSFQKRDSNVRLFTVIANGEPPQYPIFILTQYLTLRTKERQTDSTPSLWSIVLITLGSIFGLSLIVYIVWLTLQRRGLLQPARLGAHPQENVEAIPMTRATTVHVPREILEQLPLYTYAGPRSPSVASLVKEEVEADVAEIDPSGQSPEPPTEEIHQELPRDAERVVGIRRPAPAVISGGVVASRNPYRLSHTQNMCAICLDAFVIGSTRVRELPCGHVFDPECVDPWLLTNGECPLCKMSILASGSINTPAA</sequence>
<keyword evidence="3" id="KW-1133">Transmembrane helix</keyword>
<dbReference type="Gene3D" id="3.30.40.10">
    <property type="entry name" value="Zinc/RING finger domain, C3HC4 (zinc finger)"/>
    <property type="match status" value="1"/>
</dbReference>
<keyword evidence="1" id="KW-0479">Metal-binding</keyword>
<reference evidence="5" key="2">
    <citation type="journal article" date="2023" name="IMA Fungus">
        <title>Comparative genomic study of the Penicillium genus elucidates a diverse pangenome and 15 lateral gene transfer events.</title>
        <authorList>
            <person name="Petersen C."/>
            <person name="Sorensen T."/>
            <person name="Nielsen M.R."/>
            <person name="Sondergaard T.E."/>
            <person name="Sorensen J.L."/>
            <person name="Fitzpatrick D.A."/>
            <person name="Frisvad J.C."/>
            <person name="Nielsen K.L."/>
        </authorList>
    </citation>
    <scope>NUCLEOTIDE SEQUENCE</scope>
    <source>
        <strain evidence="5">IBT 29864</strain>
    </source>
</reference>
<feature type="region of interest" description="Disordered" evidence="2">
    <location>
        <begin position="297"/>
        <end position="317"/>
    </location>
</feature>
<proteinExistence type="predicted"/>
<feature type="domain" description="RING-type" evidence="4">
    <location>
        <begin position="354"/>
        <end position="396"/>
    </location>
</feature>
<dbReference type="OrthoDB" id="10255148at2759"/>